<accession>A0ABQ6LZW1</accession>
<keyword evidence="2" id="KW-0378">Hydrolase</keyword>
<organism evidence="4 5">
    <name type="scientific">Biformimicrobium ophioploci</name>
    <dbReference type="NCBI Taxonomy" id="3036711"/>
    <lineage>
        <taxon>Bacteria</taxon>
        <taxon>Pseudomonadati</taxon>
        <taxon>Pseudomonadota</taxon>
        <taxon>Gammaproteobacteria</taxon>
        <taxon>Cellvibrionales</taxon>
        <taxon>Microbulbiferaceae</taxon>
        <taxon>Biformimicrobium</taxon>
    </lineage>
</organism>
<dbReference type="PIRSF" id="PIRSF001227">
    <property type="entry name" value="Pen_acylase"/>
    <property type="match status" value="1"/>
</dbReference>
<protein>
    <submittedName>
        <fullName evidence="4">N-acylhomoserine lactone acylase HacB</fullName>
    </submittedName>
</protein>
<evidence type="ECO:0000313" key="5">
    <source>
        <dbReference type="Proteomes" id="UP001224392"/>
    </source>
</evidence>
<dbReference type="PANTHER" id="PTHR34218">
    <property type="entry name" value="PEPTIDASE S45 PENICILLIN AMIDASE"/>
    <property type="match status" value="1"/>
</dbReference>
<dbReference type="Gene3D" id="2.30.120.10">
    <property type="match status" value="1"/>
</dbReference>
<name>A0ABQ6LZW1_9GAMM</name>
<evidence type="ECO:0000313" key="4">
    <source>
        <dbReference type="EMBL" id="GMG87582.1"/>
    </source>
</evidence>
<evidence type="ECO:0000256" key="2">
    <source>
        <dbReference type="ARBA" id="ARBA00022801"/>
    </source>
</evidence>
<gene>
    <name evidence="4" type="primary">hacB</name>
    <name evidence="4" type="ORF">MNKW57_19030</name>
</gene>
<comment type="caution">
    <text evidence="4">The sequence shown here is derived from an EMBL/GenBank/DDBJ whole genome shotgun (WGS) entry which is preliminary data.</text>
</comment>
<dbReference type="InterPro" id="IPR029055">
    <property type="entry name" value="Ntn_hydrolases_N"/>
</dbReference>
<evidence type="ECO:0000256" key="1">
    <source>
        <dbReference type="ARBA" id="ARBA00006586"/>
    </source>
</evidence>
<comment type="similarity">
    <text evidence="1">Belongs to the peptidase S45 family.</text>
</comment>
<dbReference type="RefSeq" id="WP_285764202.1">
    <property type="nucleotide sequence ID" value="NZ_BSYJ01000003.1"/>
</dbReference>
<dbReference type="Proteomes" id="UP001224392">
    <property type="component" value="Unassembled WGS sequence"/>
</dbReference>
<dbReference type="InterPro" id="IPR023343">
    <property type="entry name" value="Penicillin_amidase_dom1"/>
</dbReference>
<dbReference type="CDD" id="cd03747">
    <property type="entry name" value="Ntn_PGA_like"/>
    <property type="match status" value="1"/>
</dbReference>
<dbReference type="Gene3D" id="1.10.439.10">
    <property type="entry name" value="Penicillin Amidohydrolase, domain 1"/>
    <property type="match status" value="1"/>
</dbReference>
<dbReference type="Gene3D" id="3.60.20.10">
    <property type="entry name" value="Glutamine Phosphoribosylpyrophosphate, subunit 1, domain 1"/>
    <property type="match status" value="1"/>
</dbReference>
<dbReference type="Gene3D" id="1.10.1400.10">
    <property type="match status" value="1"/>
</dbReference>
<evidence type="ECO:0000256" key="3">
    <source>
        <dbReference type="ARBA" id="ARBA00023145"/>
    </source>
</evidence>
<dbReference type="InterPro" id="IPR002692">
    <property type="entry name" value="S45"/>
</dbReference>
<dbReference type="PANTHER" id="PTHR34218:SF5">
    <property type="entry name" value="PENICILLIN ACYLASE FAMILY PROTEIN"/>
    <property type="match status" value="1"/>
</dbReference>
<dbReference type="EMBL" id="BSYJ01000003">
    <property type="protein sequence ID" value="GMG87582.1"/>
    <property type="molecule type" value="Genomic_DNA"/>
</dbReference>
<keyword evidence="3" id="KW-0865">Zymogen</keyword>
<dbReference type="Pfam" id="PF01804">
    <property type="entry name" value="Penicil_amidase"/>
    <property type="match status" value="1"/>
</dbReference>
<dbReference type="SUPFAM" id="SSF56235">
    <property type="entry name" value="N-terminal nucleophile aminohydrolases (Ntn hydrolases)"/>
    <property type="match status" value="1"/>
</dbReference>
<sequence length="786" mass="86616">MKKLLAGILGTGLLVAALTVWTNHHYQTVRNGELTLQGLVAPVQVRYDHYGVPHINAENLNDLYRALGYVHAKDRLFQMDLMRRLASGRLAELFGPELVKTDTLFRTLGIRAHAEQYVHKLDMNTPAGQALTSYLAGINAFVAQETLPLEFDLLGVKPEPFTAVDTISVSGYLAYSFAMAMRSEPLMTRIAATLGKEYLADFDLQWQEGGVLEKLSPQTLASLGEVAALTEPGRGLPLFEGSNAWAIAGTRSASGFPILASDPHISFSVPGAWWEAHLNAPGFELYGHHQALVPTALLGHNSERGWGLTMFQNDDMDFYLEELNPENPTQVRVGDGWQEIISREEKIQVKGQDPVAVTIRATPRGPIINDVFDGFDGRQPVSLWWAFLQTENPMLDALYKMNHADSLEAFGKAVSGIHAPGLNVMYADAEGNIAWWAAAKVPNRPAHVQPWLILDGASGNDEPDGFHPFSSNPQEVNPERGYIVSANHQPQNAQPVPGYYNLPARARRIDQLIAGNSRPLDLGDNMAIQMDDGSDFALRALDRMIPVVENLARGNAQQEPLLQALQAWDGQFSLESIAATVFTEWQYQVARAAFHDELGESFFGLLVRTRSIDHGFYNLVENPESPWWNNSENPELGGFEGAIAAGWSNAIAVLQEKLGEDTNQWQWQAVHTFEQEHPMGKIALLDRFLNVGPVPVSGSHAVPNNLSQRFGSGHQAVKSGPSTRRLIDFGSAENSLGILPAGQSGNPFDAHFEDQLPLYVQGKYRTQLMDEKQITEKTSSTLLLTP</sequence>
<dbReference type="InterPro" id="IPR043147">
    <property type="entry name" value="Penicillin_amidase_A-knob"/>
</dbReference>
<dbReference type="InterPro" id="IPR014395">
    <property type="entry name" value="Pen/GL7ACA/AHL_acylase"/>
</dbReference>
<dbReference type="InterPro" id="IPR043146">
    <property type="entry name" value="Penicillin_amidase_N_B-knob"/>
</dbReference>
<proteinExistence type="inferred from homology"/>
<reference evidence="4 5" key="1">
    <citation type="submission" date="2023-04" db="EMBL/GenBank/DDBJ databases">
        <title>Marinobulbifer ophiurae gen. nov., sp. Nov., isolate from tissue of brittle star Ophioplocus japonicus.</title>
        <authorList>
            <person name="Kawano K."/>
            <person name="Sawayama S."/>
            <person name="Nakagawa S."/>
        </authorList>
    </citation>
    <scope>NUCLEOTIDE SEQUENCE [LARGE SCALE GENOMIC DNA]</scope>
    <source>
        <strain evidence="4 5">NKW57</strain>
    </source>
</reference>
<keyword evidence="5" id="KW-1185">Reference proteome</keyword>